<dbReference type="EMBL" id="BIFH01000044">
    <property type="protein sequence ID" value="GCE01032.1"/>
    <property type="molecule type" value="Genomic_DNA"/>
</dbReference>
<evidence type="ECO:0000313" key="2">
    <source>
        <dbReference type="EMBL" id="GCE01032.1"/>
    </source>
</evidence>
<gene>
    <name evidence="2" type="ORF">EHYA_08771</name>
</gene>
<keyword evidence="1" id="KW-0472">Membrane</keyword>
<comment type="caution">
    <text evidence="2">The sequence shown here is derived from an EMBL/GenBank/DDBJ whole genome shotgun (WGS) entry which is preliminary data.</text>
</comment>
<organism evidence="2 3">
    <name type="scientific">Embleya hyalina</name>
    <dbReference type="NCBI Taxonomy" id="516124"/>
    <lineage>
        <taxon>Bacteria</taxon>
        <taxon>Bacillati</taxon>
        <taxon>Actinomycetota</taxon>
        <taxon>Actinomycetes</taxon>
        <taxon>Kitasatosporales</taxon>
        <taxon>Streptomycetaceae</taxon>
        <taxon>Embleya</taxon>
    </lineage>
</organism>
<keyword evidence="3" id="KW-1185">Reference proteome</keyword>
<sequence length="145" mass="15984">MDPISTPLLAALAAGRLSRRGWLLLANLVATPPASAVALTATAFVSYRRAKAALDDLQDDPHLDRAQRLEQALQARVAADPTFRNDIAAWAAVVRTDLAQNPDIARELKSERTPADEMHTSYEVHFDFRHPTFHGQVVNGVHQVR</sequence>
<dbReference type="AlphaFoldDB" id="A0A401Z2F5"/>
<protein>
    <submittedName>
        <fullName evidence="2">Uncharacterized protein</fullName>
    </submittedName>
</protein>
<dbReference type="RefSeq" id="WP_126642703.1">
    <property type="nucleotide sequence ID" value="NZ_BIFH01000044.1"/>
</dbReference>
<keyword evidence="1" id="KW-1133">Transmembrane helix</keyword>
<keyword evidence="1" id="KW-0812">Transmembrane</keyword>
<proteinExistence type="predicted"/>
<dbReference type="Proteomes" id="UP000286931">
    <property type="component" value="Unassembled WGS sequence"/>
</dbReference>
<evidence type="ECO:0000313" key="3">
    <source>
        <dbReference type="Proteomes" id="UP000286931"/>
    </source>
</evidence>
<name>A0A401Z2F5_9ACTN</name>
<accession>A0A401Z2F5</accession>
<feature type="transmembrane region" description="Helical" evidence="1">
    <location>
        <begin position="22"/>
        <end position="45"/>
    </location>
</feature>
<reference evidence="2 3" key="1">
    <citation type="submission" date="2018-12" db="EMBL/GenBank/DDBJ databases">
        <title>Draft genome sequence of Embleya hyalina NBRC 13850T.</title>
        <authorList>
            <person name="Komaki H."/>
            <person name="Hosoyama A."/>
            <person name="Kimura A."/>
            <person name="Ichikawa N."/>
            <person name="Tamura T."/>
        </authorList>
    </citation>
    <scope>NUCLEOTIDE SEQUENCE [LARGE SCALE GENOMIC DNA]</scope>
    <source>
        <strain evidence="2 3">NBRC 13850</strain>
    </source>
</reference>
<evidence type="ECO:0000256" key="1">
    <source>
        <dbReference type="SAM" id="Phobius"/>
    </source>
</evidence>